<dbReference type="Pfam" id="PF08493">
    <property type="entry name" value="AflR"/>
    <property type="match status" value="1"/>
</dbReference>
<name>A0A0A1UX32_9HYPO</name>
<evidence type="ECO:0000259" key="7">
    <source>
        <dbReference type="PROSITE" id="PS50048"/>
    </source>
</evidence>
<gene>
    <name evidence="8" type="ORF">X797_004750</name>
</gene>
<dbReference type="Proteomes" id="UP000030151">
    <property type="component" value="Unassembled WGS sequence"/>
</dbReference>
<evidence type="ECO:0000313" key="9">
    <source>
        <dbReference type="Proteomes" id="UP000030151"/>
    </source>
</evidence>
<keyword evidence="4" id="KW-0804">Transcription</keyword>
<dbReference type="PANTHER" id="PTHR31069:SF32">
    <property type="entry name" value="ARGININE METABOLISM REGULATION PROTEIN II"/>
    <property type="match status" value="1"/>
</dbReference>
<evidence type="ECO:0000256" key="2">
    <source>
        <dbReference type="ARBA" id="ARBA00023015"/>
    </source>
</evidence>
<evidence type="ECO:0000256" key="4">
    <source>
        <dbReference type="ARBA" id="ARBA00023163"/>
    </source>
</evidence>
<dbReference type="SUPFAM" id="SSF57701">
    <property type="entry name" value="Zn2/Cys6 DNA-binding domain"/>
    <property type="match status" value="1"/>
</dbReference>
<dbReference type="GO" id="GO:0003677">
    <property type="term" value="F:DNA binding"/>
    <property type="evidence" value="ECO:0007669"/>
    <property type="project" value="UniProtKB-KW"/>
</dbReference>
<dbReference type="GO" id="GO:0000981">
    <property type="term" value="F:DNA-binding transcription factor activity, RNA polymerase II-specific"/>
    <property type="evidence" value="ECO:0007669"/>
    <property type="project" value="InterPro"/>
</dbReference>
<keyword evidence="3" id="KW-0238">DNA-binding</keyword>
<dbReference type="GO" id="GO:0005634">
    <property type="term" value="C:nucleus"/>
    <property type="evidence" value="ECO:0007669"/>
    <property type="project" value="InterPro"/>
</dbReference>
<dbReference type="InterPro" id="IPR036864">
    <property type="entry name" value="Zn2-C6_fun-type_DNA-bd_sf"/>
</dbReference>
<accession>A0A0A1UX32</accession>
<dbReference type="AlphaFoldDB" id="A0A0A1UX32"/>
<dbReference type="InterPro" id="IPR050675">
    <property type="entry name" value="OAF3"/>
</dbReference>
<feature type="region of interest" description="Disordered" evidence="6">
    <location>
        <begin position="61"/>
        <end position="90"/>
    </location>
</feature>
<dbReference type="PANTHER" id="PTHR31069">
    <property type="entry name" value="OLEATE-ACTIVATED TRANSCRIPTION FACTOR 1-RELATED"/>
    <property type="match status" value="1"/>
</dbReference>
<evidence type="ECO:0000256" key="3">
    <source>
        <dbReference type="ARBA" id="ARBA00023125"/>
    </source>
</evidence>
<dbReference type="CDD" id="cd00067">
    <property type="entry name" value="GAL4"/>
    <property type="match status" value="1"/>
</dbReference>
<organism evidence="8 9">
    <name type="scientific">Metarhizium robertsii</name>
    <dbReference type="NCBI Taxonomy" id="568076"/>
    <lineage>
        <taxon>Eukaryota</taxon>
        <taxon>Fungi</taxon>
        <taxon>Dikarya</taxon>
        <taxon>Ascomycota</taxon>
        <taxon>Pezizomycotina</taxon>
        <taxon>Sordariomycetes</taxon>
        <taxon>Hypocreomycetidae</taxon>
        <taxon>Hypocreales</taxon>
        <taxon>Clavicipitaceae</taxon>
        <taxon>Metarhizium</taxon>
    </lineage>
</organism>
<feature type="domain" description="Zn(2)-C6 fungal-type" evidence="7">
    <location>
        <begin position="22"/>
        <end position="52"/>
    </location>
</feature>
<proteinExistence type="predicted"/>
<feature type="compositionally biased region" description="Polar residues" evidence="6">
    <location>
        <begin position="64"/>
        <end position="74"/>
    </location>
</feature>
<dbReference type="InterPro" id="IPR001138">
    <property type="entry name" value="Zn2Cys6_DnaBD"/>
</dbReference>
<evidence type="ECO:0000256" key="5">
    <source>
        <dbReference type="ARBA" id="ARBA00023242"/>
    </source>
</evidence>
<dbReference type="EMBL" id="JELW01000006">
    <property type="protein sequence ID" value="EXV01916.1"/>
    <property type="molecule type" value="Genomic_DNA"/>
</dbReference>
<keyword evidence="5" id="KW-0539">Nucleus</keyword>
<dbReference type="GO" id="GO:0008270">
    <property type="term" value="F:zinc ion binding"/>
    <property type="evidence" value="ECO:0007669"/>
    <property type="project" value="InterPro"/>
</dbReference>
<protein>
    <submittedName>
        <fullName evidence="8">Zn(2)-Cys(6) zinc finger domain protein</fullName>
    </submittedName>
</protein>
<evidence type="ECO:0000256" key="6">
    <source>
        <dbReference type="SAM" id="MobiDB-lite"/>
    </source>
</evidence>
<dbReference type="InterPro" id="IPR013700">
    <property type="entry name" value="AflR"/>
</dbReference>
<dbReference type="PRINTS" id="PR00755">
    <property type="entry name" value="AFLATOXINBRP"/>
</dbReference>
<evidence type="ECO:0000256" key="1">
    <source>
        <dbReference type="ARBA" id="ARBA00022723"/>
    </source>
</evidence>
<dbReference type="SMART" id="SM00066">
    <property type="entry name" value="GAL4"/>
    <property type="match status" value="1"/>
</dbReference>
<dbReference type="HOGENOM" id="CLU_031656_1_0_1"/>
<evidence type="ECO:0000313" key="8">
    <source>
        <dbReference type="EMBL" id="EXV01916.1"/>
    </source>
</evidence>
<sequence>MQSQASSEEPLQNKTTLKLRDSCNACAVSKLKCNKEKPTCSRCAKKKIACNYVATKRKGRKRAQSSQSTALDRQSTADASPSPSAPKSIFNPPSRLEMWFATDYATSIEDYLAPCADSIAGHSGASISYPASSDNLMPMQLSDFAAADDETLHLLTPRMLELLNCDVINGADQASADVSEVAGRKDANSDSVGSLAFFENSVIEPALRSDVEPLIPDEVPSSRRSEADSCCMLQVMAIVKQVFSNSSNSCENLDAMDICGTPGSNAFATTQPSIHVIGEVLKCSCSQDGFILVMMSLIILRALGQYISAARRPHLLYGGSGHSLGTHSPLNMSVHAFLGKTISCPAGPEEPDEDDPAYVVAQRVLSELPYVQRLVNQLSIRLQNQGLSANMVGEIHISELGQQQDKSNSLPLPLGLFDQLNTDIRRNLKFLAEEVIATLRRE</sequence>
<dbReference type="GO" id="GO:0045122">
    <property type="term" value="P:aflatoxin biosynthetic process"/>
    <property type="evidence" value="ECO:0007669"/>
    <property type="project" value="InterPro"/>
</dbReference>
<reference evidence="8 9" key="1">
    <citation type="submission" date="2014-02" db="EMBL/GenBank/DDBJ databases">
        <title>The genome sequence of the entomopathogenic fungus Metarhizium robertsii ARSEF 2575.</title>
        <authorList>
            <person name="Giuliano Garisto Donzelli B."/>
            <person name="Roe B.A."/>
            <person name="Macmil S.L."/>
            <person name="Krasnoff S.B."/>
            <person name="Gibson D.M."/>
        </authorList>
    </citation>
    <scope>NUCLEOTIDE SEQUENCE [LARGE SCALE GENOMIC DNA]</scope>
    <source>
        <strain evidence="8 9">ARSEF 2575</strain>
    </source>
</reference>
<dbReference type="PROSITE" id="PS00463">
    <property type="entry name" value="ZN2_CY6_FUNGAL_1"/>
    <property type="match status" value="1"/>
</dbReference>
<comment type="caution">
    <text evidence="8">The sequence shown here is derived from an EMBL/GenBank/DDBJ whole genome shotgun (WGS) entry which is preliminary data.</text>
</comment>
<dbReference type="Pfam" id="PF00172">
    <property type="entry name" value="Zn_clus"/>
    <property type="match status" value="1"/>
</dbReference>
<keyword evidence="1" id="KW-0479">Metal-binding</keyword>
<dbReference type="Gene3D" id="4.10.240.10">
    <property type="entry name" value="Zn(2)-C6 fungal-type DNA-binding domain"/>
    <property type="match status" value="1"/>
</dbReference>
<feature type="compositionally biased region" description="Low complexity" evidence="6">
    <location>
        <begin position="76"/>
        <end position="88"/>
    </location>
</feature>
<keyword evidence="2" id="KW-0805">Transcription regulation</keyword>
<dbReference type="PROSITE" id="PS50048">
    <property type="entry name" value="ZN2_CY6_FUNGAL_2"/>
    <property type="match status" value="1"/>
</dbReference>